<feature type="compositionally biased region" description="Basic and acidic residues" evidence="1">
    <location>
        <begin position="61"/>
        <end position="76"/>
    </location>
</feature>
<proteinExistence type="predicted"/>
<dbReference type="EMBL" id="CAGI01000197">
    <property type="protein sequence ID" value="CCF54965.1"/>
    <property type="molecule type" value="Genomic_DNA"/>
</dbReference>
<dbReference type="Proteomes" id="UP000006174">
    <property type="component" value="Unassembled WGS sequence"/>
</dbReference>
<dbReference type="HOGENOM" id="CLU_1918640_0_0_1"/>
<sequence length="132" mass="14256">MASKCGEEVKRLSSSTGLVDVSVLPADVPSRDVNLGCQHGRDFQGPDIGSARSERMGQPTRPKDPPVDLLERERQATAKSSEGEGSSINGPSDEPEHARSLTVWVAGQALLQTTSLFDWVREDGDAKGRLRK</sequence>
<name>I2G722_USTHO</name>
<protein>
    <submittedName>
        <fullName evidence="2">Uncharacterized protein</fullName>
    </submittedName>
</protein>
<feature type="compositionally biased region" description="Polar residues" evidence="1">
    <location>
        <begin position="77"/>
        <end position="90"/>
    </location>
</feature>
<reference evidence="2 3" key="1">
    <citation type="journal article" date="2012" name="Plant Cell">
        <title>Genome comparison of barley and maize smut fungi reveals targeted loss of RNA silencing components and species-specific presence of transposable elements.</title>
        <authorList>
            <person name="Laurie J.D."/>
            <person name="Ali S."/>
            <person name="Linning R."/>
            <person name="Mannhaupt G."/>
            <person name="Wong P."/>
            <person name="Gueldener U."/>
            <person name="Muensterkoetter M."/>
            <person name="Moore R."/>
            <person name="Kahmann R."/>
            <person name="Bakkeren G."/>
            <person name="Schirawski J."/>
        </authorList>
    </citation>
    <scope>NUCLEOTIDE SEQUENCE [LARGE SCALE GENOMIC DNA]</scope>
    <source>
        <strain evidence="3">Uh4875-4</strain>
    </source>
</reference>
<evidence type="ECO:0000313" key="3">
    <source>
        <dbReference type="Proteomes" id="UP000006174"/>
    </source>
</evidence>
<keyword evidence="3" id="KW-1185">Reference proteome</keyword>
<feature type="region of interest" description="Disordered" evidence="1">
    <location>
        <begin position="32"/>
        <end position="100"/>
    </location>
</feature>
<dbReference type="AlphaFoldDB" id="I2G722"/>
<evidence type="ECO:0000256" key="1">
    <source>
        <dbReference type="SAM" id="MobiDB-lite"/>
    </source>
</evidence>
<evidence type="ECO:0000313" key="2">
    <source>
        <dbReference type="EMBL" id="CCF54965.1"/>
    </source>
</evidence>
<organism evidence="2 3">
    <name type="scientific">Ustilago hordei</name>
    <name type="common">Barley covered smut fungus</name>
    <dbReference type="NCBI Taxonomy" id="120017"/>
    <lineage>
        <taxon>Eukaryota</taxon>
        <taxon>Fungi</taxon>
        <taxon>Dikarya</taxon>
        <taxon>Basidiomycota</taxon>
        <taxon>Ustilaginomycotina</taxon>
        <taxon>Ustilaginomycetes</taxon>
        <taxon>Ustilaginales</taxon>
        <taxon>Ustilaginaceae</taxon>
        <taxon>Ustilago</taxon>
    </lineage>
</organism>
<comment type="caution">
    <text evidence="2">The sequence shown here is derived from an EMBL/GenBank/DDBJ whole genome shotgun (WGS) entry which is preliminary data.</text>
</comment>
<accession>I2G722</accession>
<gene>
    <name evidence="2" type="ORF">UHOR_16795</name>
</gene>